<keyword evidence="5 7" id="KW-0472">Membrane</keyword>
<evidence type="ECO:0000259" key="8">
    <source>
        <dbReference type="PROSITE" id="PS50850"/>
    </source>
</evidence>
<dbReference type="PANTHER" id="PTHR43124:SF3">
    <property type="entry name" value="CHLORAMPHENICOL EFFLUX PUMP RV0191"/>
    <property type="match status" value="1"/>
</dbReference>
<feature type="transmembrane region" description="Helical" evidence="7">
    <location>
        <begin position="262"/>
        <end position="285"/>
    </location>
</feature>
<dbReference type="Gene3D" id="1.20.1250.20">
    <property type="entry name" value="MFS general substrate transporter like domains"/>
    <property type="match status" value="1"/>
</dbReference>
<feature type="transmembrane region" description="Helical" evidence="7">
    <location>
        <begin position="316"/>
        <end position="333"/>
    </location>
</feature>
<feature type="transmembrane region" description="Helical" evidence="7">
    <location>
        <begin position="99"/>
        <end position="118"/>
    </location>
</feature>
<evidence type="ECO:0000256" key="4">
    <source>
        <dbReference type="ARBA" id="ARBA00022989"/>
    </source>
</evidence>
<dbReference type="InterPro" id="IPR036259">
    <property type="entry name" value="MFS_trans_sf"/>
</dbReference>
<organism evidence="9 10">
    <name type="scientific">Microlunatus aurantiacus</name>
    <dbReference type="NCBI Taxonomy" id="446786"/>
    <lineage>
        <taxon>Bacteria</taxon>
        <taxon>Bacillati</taxon>
        <taxon>Actinomycetota</taxon>
        <taxon>Actinomycetes</taxon>
        <taxon>Propionibacteriales</taxon>
        <taxon>Propionibacteriaceae</taxon>
        <taxon>Microlunatus</taxon>
    </lineage>
</organism>
<dbReference type="PROSITE" id="PS50850">
    <property type="entry name" value="MFS"/>
    <property type="match status" value="1"/>
</dbReference>
<keyword evidence="2" id="KW-1003">Cell membrane</keyword>
<dbReference type="Proteomes" id="UP001500051">
    <property type="component" value="Unassembled WGS sequence"/>
</dbReference>
<proteinExistence type="predicted"/>
<feature type="transmembrane region" description="Helical" evidence="7">
    <location>
        <begin position="29"/>
        <end position="47"/>
    </location>
</feature>
<feature type="transmembrane region" description="Helical" evidence="7">
    <location>
        <begin position="187"/>
        <end position="208"/>
    </location>
</feature>
<feature type="transmembrane region" description="Helical" evidence="7">
    <location>
        <begin position="380"/>
        <end position="398"/>
    </location>
</feature>
<reference evidence="10" key="1">
    <citation type="journal article" date="2019" name="Int. J. Syst. Evol. Microbiol.">
        <title>The Global Catalogue of Microorganisms (GCM) 10K type strain sequencing project: providing services to taxonomists for standard genome sequencing and annotation.</title>
        <authorList>
            <consortium name="The Broad Institute Genomics Platform"/>
            <consortium name="The Broad Institute Genome Sequencing Center for Infectious Disease"/>
            <person name="Wu L."/>
            <person name="Ma J."/>
        </authorList>
    </citation>
    <scope>NUCLEOTIDE SEQUENCE [LARGE SCALE GENOMIC DNA]</scope>
    <source>
        <strain evidence="10">JCM 16548</strain>
    </source>
</reference>
<gene>
    <name evidence="9" type="ORF">GCM10022204_25710</name>
</gene>
<dbReference type="InterPro" id="IPR011701">
    <property type="entry name" value="MFS"/>
</dbReference>
<feature type="region of interest" description="Disordered" evidence="6">
    <location>
        <begin position="1"/>
        <end position="25"/>
    </location>
</feature>
<dbReference type="CDD" id="cd17324">
    <property type="entry name" value="MFS_NepI_like"/>
    <property type="match status" value="1"/>
</dbReference>
<dbReference type="SUPFAM" id="SSF103473">
    <property type="entry name" value="MFS general substrate transporter"/>
    <property type="match status" value="1"/>
</dbReference>
<feature type="transmembrane region" description="Helical" evidence="7">
    <location>
        <begin position="67"/>
        <end position="90"/>
    </location>
</feature>
<protein>
    <submittedName>
        <fullName evidence="9">MFS transporter</fullName>
    </submittedName>
</protein>
<comment type="subcellular location">
    <subcellularLocation>
        <location evidence="1">Cell membrane</location>
        <topology evidence="1">Multi-pass membrane protein</topology>
    </subcellularLocation>
</comment>
<feature type="transmembrane region" description="Helical" evidence="7">
    <location>
        <begin position="220"/>
        <end position="242"/>
    </location>
</feature>
<evidence type="ECO:0000256" key="5">
    <source>
        <dbReference type="ARBA" id="ARBA00023136"/>
    </source>
</evidence>
<evidence type="ECO:0000256" key="3">
    <source>
        <dbReference type="ARBA" id="ARBA00022692"/>
    </source>
</evidence>
<evidence type="ECO:0000256" key="6">
    <source>
        <dbReference type="SAM" id="MobiDB-lite"/>
    </source>
</evidence>
<feature type="domain" description="Major facilitator superfamily (MFS) profile" evidence="8">
    <location>
        <begin position="33"/>
        <end position="402"/>
    </location>
</feature>
<dbReference type="InterPro" id="IPR020846">
    <property type="entry name" value="MFS_dom"/>
</dbReference>
<feature type="transmembrane region" description="Helical" evidence="7">
    <location>
        <begin position="354"/>
        <end position="374"/>
    </location>
</feature>
<evidence type="ECO:0000256" key="2">
    <source>
        <dbReference type="ARBA" id="ARBA00022475"/>
    </source>
</evidence>
<accession>A0ABP7DN07</accession>
<dbReference type="Pfam" id="PF07690">
    <property type="entry name" value="MFS_1"/>
    <property type="match status" value="1"/>
</dbReference>
<keyword evidence="10" id="KW-1185">Reference proteome</keyword>
<name>A0ABP7DN07_9ACTN</name>
<dbReference type="PANTHER" id="PTHR43124">
    <property type="entry name" value="PURINE EFFLUX PUMP PBUE"/>
    <property type="match status" value="1"/>
</dbReference>
<evidence type="ECO:0000256" key="7">
    <source>
        <dbReference type="SAM" id="Phobius"/>
    </source>
</evidence>
<keyword evidence="3 7" id="KW-0812">Transmembrane</keyword>
<sequence length="413" mass="42449">MHPDRHRPTSSDPSPDGRSTADRPLPDRLPLPSLLVFALLGFLLISTETMPAGILPQIASGLQTSEGLVGQLVSAYALGTVVVTIPAIVLTRRFRRKPLFLIGIAAFLLANTAAALSPHIALSLLARFVAGGLSGMLWGMLAGYTVRITPPASAGRALSLVAAGAPVGIAFGTPLGTWLGVTFGWRWSFGGLAVLTAVVAALAVLIVPDAPGQQTSARMPLGRVIRIPGVVPVLLVIFAWMVGNTTTYTYIAPFLNAAGSGVAIEVLLVVFGLASIAGIVVTAALVDRHPRALLVASLAGFSIAGVVLVLGSHSPTAIYCAIALWGLTFGGASPQLQRPLSAVSGDDADVANSFLPVAFNLAIFVAGIFGAVVLTTVGGLLLPVTITVFGVLGLLVVLRCRNAIYPGRADPTT</sequence>
<evidence type="ECO:0000313" key="10">
    <source>
        <dbReference type="Proteomes" id="UP001500051"/>
    </source>
</evidence>
<dbReference type="InterPro" id="IPR050189">
    <property type="entry name" value="MFS_Efflux_Transporters"/>
</dbReference>
<feature type="transmembrane region" description="Helical" evidence="7">
    <location>
        <begin position="158"/>
        <end position="181"/>
    </location>
</feature>
<dbReference type="EMBL" id="BAAAYX010000009">
    <property type="protein sequence ID" value="GAA3706689.1"/>
    <property type="molecule type" value="Genomic_DNA"/>
</dbReference>
<keyword evidence="4 7" id="KW-1133">Transmembrane helix</keyword>
<feature type="transmembrane region" description="Helical" evidence="7">
    <location>
        <begin position="292"/>
        <end position="310"/>
    </location>
</feature>
<evidence type="ECO:0000256" key="1">
    <source>
        <dbReference type="ARBA" id="ARBA00004651"/>
    </source>
</evidence>
<evidence type="ECO:0000313" key="9">
    <source>
        <dbReference type="EMBL" id="GAA3706689.1"/>
    </source>
</evidence>
<feature type="transmembrane region" description="Helical" evidence="7">
    <location>
        <begin position="124"/>
        <end position="146"/>
    </location>
</feature>
<comment type="caution">
    <text evidence="9">The sequence shown here is derived from an EMBL/GenBank/DDBJ whole genome shotgun (WGS) entry which is preliminary data.</text>
</comment>